<reference evidence="2 3" key="1">
    <citation type="journal article" date="2019" name="Sci. Rep.">
        <title>Comparative genomics of chytrid fungi reveal insights into the obligate biotrophic and pathogenic lifestyle of Synchytrium endobioticum.</title>
        <authorList>
            <person name="van de Vossenberg B.T.L.H."/>
            <person name="Warris S."/>
            <person name="Nguyen H.D.T."/>
            <person name="van Gent-Pelzer M.P.E."/>
            <person name="Joly D.L."/>
            <person name="van de Geest H.C."/>
            <person name="Bonants P.J.M."/>
            <person name="Smith D.S."/>
            <person name="Levesque C.A."/>
            <person name="van der Lee T.A.J."/>
        </authorList>
    </citation>
    <scope>NUCLEOTIDE SEQUENCE [LARGE SCALE GENOMIC DNA]</scope>
    <source>
        <strain evidence="2 3">LEV6574</strain>
    </source>
</reference>
<comment type="caution">
    <text evidence="2">The sequence shown here is derived from an EMBL/GenBank/DDBJ whole genome shotgun (WGS) entry which is preliminary data.</text>
</comment>
<feature type="region of interest" description="Disordered" evidence="1">
    <location>
        <begin position="429"/>
        <end position="491"/>
    </location>
</feature>
<name>A0A507CPV7_9FUNG</name>
<feature type="compositionally biased region" description="Low complexity" evidence="1">
    <location>
        <begin position="391"/>
        <end position="403"/>
    </location>
</feature>
<accession>A0A507CPV7</accession>
<dbReference type="Proteomes" id="UP000320475">
    <property type="component" value="Unassembled WGS sequence"/>
</dbReference>
<evidence type="ECO:0000313" key="2">
    <source>
        <dbReference type="EMBL" id="TPX41172.1"/>
    </source>
</evidence>
<feature type="compositionally biased region" description="Polar residues" evidence="1">
    <location>
        <begin position="133"/>
        <end position="150"/>
    </location>
</feature>
<dbReference type="OrthoDB" id="10673636at2759"/>
<evidence type="ECO:0000313" key="3">
    <source>
        <dbReference type="Proteomes" id="UP000320475"/>
    </source>
</evidence>
<feature type="compositionally biased region" description="Polar residues" evidence="1">
    <location>
        <begin position="435"/>
        <end position="449"/>
    </location>
</feature>
<gene>
    <name evidence="2" type="ORF">SeLEV6574_g06225</name>
</gene>
<feature type="region of interest" description="Disordered" evidence="1">
    <location>
        <begin position="195"/>
        <end position="215"/>
    </location>
</feature>
<protein>
    <submittedName>
        <fullName evidence="2">Uncharacterized protein</fullName>
    </submittedName>
</protein>
<dbReference type="EMBL" id="QEAM01000337">
    <property type="protein sequence ID" value="TPX41172.1"/>
    <property type="molecule type" value="Genomic_DNA"/>
</dbReference>
<feature type="region of interest" description="Disordered" evidence="1">
    <location>
        <begin position="350"/>
        <end position="409"/>
    </location>
</feature>
<evidence type="ECO:0000256" key="1">
    <source>
        <dbReference type="SAM" id="MobiDB-lite"/>
    </source>
</evidence>
<organism evidence="2 3">
    <name type="scientific">Synchytrium endobioticum</name>
    <dbReference type="NCBI Taxonomy" id="286115"/>
    <lineage>
        <taxon>Eukaryota</taxon>
        <taxon>Fungi</taxon>
        <taxon>Fungi incertae sedis</taxon>
        <taxon>Chytridiomycota</taxon>
        <taxon>Chytridiomycota incertae sedis</taxon>
        <taxon>Chytridiomycetes</taxon>
        <taxon>Synchytriales</taxon>
        <taxon>Synchytriaceae</taxon>
        <taxon>Synchytrium</taxon>
    </lineage>
</organism>
<sequence length="560" mass="61041">MSSINPSNSTMNATASKTALANSPVKSKSKSRSMNEEVPRTRPSIITHNTTKSAIKSTHQDNFSTIMNVLDADALCFDDISAWSETHHDEHLQRCLDTSTCSINYVSGDTPFPSANAATLGMLNDKPFKSRRLSASSKRPTTTTTLSRGKTSVQNTIASQRYKHAGEEEDGRRSPWLVGGEDDIEYTCANDWDTSHDTPLQTTTKLTPSARSSPRILPPPLSLSTMAAAPDAFADNPGSLIERKVPLPGITETSHTHANPYSSIINSTNSTRPNSSRLHATQPTLTTINSIQPPDLTRPPSAASRISTLMNSTATLAHLQQQLQLQQLKPARAGTPSTPMDIISVRQKLRRSANKRSMGLTAAATGSNTSLNENSRKCHGSRNSSTRTLKASVPAAAPAADPSSTHEYYIHPGRDKFIVRPLSAREEFTADTEAVSDTSSQVTHPSQPRHSPWPSTPSPGPSPDKISQTHEQDHSRWSSRGTQVPRVSASSKFISSAQAPSYLPPQQHRYSLLEPHVMSEPLMPRDMDKFAKRLLASEMCRPPLNARAVEYLTNVTKQFA</sequence>
<feature type="compositionally biased region" description="Polar residues" evidence="1">
    <location>
        <begin position="197"/>
        <end position="207"/>
    </location>
</feature>
<feature type="compositionally biased region" description="Polar residues" evidence="1">
    <location>
        <begin position="364"/>
        <end position="373"/>
    </location>
</feature>
<feature type="region of interest" description="Disordered" evidence="1">
    <location>
        <begin position="131"/>
        <end position="150"/>
    </location>
</feature>
<dbReference type="VEuPathDB" id="FungiDB:SeMB42_g06593"/>
<dbReference type="AlphaFoldDB" id="A0A507CPV7"/>
<proteinExistence type="predicted"/>
<feature type="compositionally biased region" description="Polar residues" evidence="1">
    <location>
        <begin position="1"/>
        <end position="26"/>
    </location>
</feature>
<feature type="region of interest" description="Disordered" evidence="1">
    <location>
        <begin position="1"/>
        <end position="39"/>
    </location>
</feature>
<feature type="compositionally biased region" description="Basic and acidic residues" evidence="1">
    <location>
        <begin position="467"/>
        <end position="476"/>
    </location>
</feature>